<feature type="transmembrane region" description="Helical" evidence="5">
    <location>
        <begin position="235"/>
        <end position="257"/>
    </location>
</feature>
<feature type="transmembrane region" description="Helical" evidence="5">
    <location>
        <begin position="170"/>
        <end position="189"/>
    </location>
</feature>
<dbReference type="Gene3D" id="1.20.1530.20">
    <property type="match status" value="1"/>
</dbReference>
<protein>
    <submittedName>
        <fullName evidence="6">Pantothenates transporter PanS</fullName>
    </submittedName>
</protein>
<reference evidence="6" key="1">
    <citation type="submission" date="2019-08" db="EMBL/GenBank/DDBJ databases">
        <authorList>
            <person name="Kucharzyk K."/>
            <person name="Murdoch R.W."/>
            <person name="Higgins S."/>
            <person name="Loffler F."/>
        </authorList>
    </citation>
    <scope>NUCLEOTIDE SEQUENCE</scope>
</reference>
<feature type="transmembrane region" description="Helical" evidence="5">
    <location>
        <begin position="106"/>
        <end position="125"/>
    </location>
</feature>
<dbReference type="InterPro" id="IPR004710">
    <property type="entry name" value="Bilac:Na_transpt"/>
</dbReference>
<dbReference type="GO" id="GO:0016020">
    <property type="term" value="C:membrane"/>
    <property type="evidence" value="ECO:0007669"/>
    <property type="project" value="UniProtKB-SubCell"/>
</dbReference>
<feature type="transmembrane region" description="Helical" evidence="5">
    <location>
        <begin position="46"/>
        <end position="64"/>
    </location>
</feature>
<name>A0A645BP10_9ZZZZ</name>
<feature type="transmembrane region" description="Helical" evidence="5">
    <location>
        <begin position="21"/>
        <end position="40"/>
    </location>
</feature>
<feature type="transmembrane region" description="Helical" evidence="5">
    <location>
        <begin position="76"/>
        <end position="100"/>
    </location>
</feature>
<dbReference type="PANTHER" id="PTHR10361:SF28">
    <property type="entry name" value="P3 PROTEIN-RELATED"/>
    <property type="match status" value="1"/>
</dbReference>
<evidence type="ECO:0000256" key="2">
    <source>
        <dbReference type="ARBA" id="ARBA00022692"/>
    </source>
</evidence>
<accession>A0A645BP10</accession>
<dbReference type="InterPro" id="IPR002657">
    <property type="entry name" value="BilAc:Na_symport/Acr3"/>
</dbReference>
<evidence type="ECO:0000256" key="3">
    <source>
        <dbReference type="ARBA" id="ARBA00022989"/>
    </source>
</evidence>
<proteinExistence type="predicted"/>
<gene>
    <name evidence="6" type="primary">panS_13</name>
    <name evidence="6" type="ORF">SDC9_113909</name>
</gene>
<keyword evidence="4 5" id="KW-0472">Membrane</keyword>
<dbReference type="InterPro" id="IPR038770">
    <property type="entry name" value="Na+/solute_symporter_sf"/>
</dbReference>
<feature type="transmembrane region" description="Helical" evidence="5">
    <location>
        <begin position="296"/>
        <end position="317"/>
    </location>
</feature>
<sequence length="323" mass="35159">MFQFQSIEAGLRSLNYRLERIMPVLTPSGVILGLLLGSLISWMKPSVSYLFAFITFSGALGISSQDFFKVIRKPKAIFVFLFGTNLIMPLISWSLANLLFPNQSEVITGFVLLMAIPTALTGYIWSGIYKGSEALSLTLILVSTLLAPLLTPLTVRILARTSVQIDVTGMMISLLLMVVLPSMAGILINNFTKAKVTEHVSPCLRPFSKIALFLIIGINTSQIADRLISNASLTYLPIALLCAFLAALGYPLSNALGKMAGLLEPERKSLTFASSLRNISAALVLAIDYFPAETALPVILSIVFQQTTCAIMAYLLYGRKKPV</sequence>
<evidence type="ECO:0000313" key="6">
    <source>
        <dbReference type="EMBL" id="MPM66995.1"/>
    </source>
</evidence>
<feature type="transmembrane region" description="Helical" evidence="5">
    <location>
        <begin position="137"/>
        <end position="158"/>
    </location>
</feature>
<keyword evidence="3 5" id="KW-1133">Transmembrane helix</keyword>
<evidence type="ECO:0000256" key="1">
    <source>
        <dbReference type="ARBA" id="ARBA00004141"/>
    </source>
</evidence>
<dbReference type="EMBL" id="VSSQ01021420">
    <property type="protein sequence ID" value="MPM66995.1"/>
    <property type="molecule type" value="Genomic_DNA"/>
</dbReference>
<comment type="caution">
    <text evidence="6">The sequence shown here is derived from an EMBL/GenBank/DDBJ whole genome shotgun (WGS) entry which is preliminary data.</text>
</comment>
<evidence type="ECO:0000256" key="4">
    <source>
        <dbReference type="ARBA" id="ARBA00023136"/>
    </source>
</evidence>
<organism evidence="6">
    <name type="scientific">bioreactor metagenome</name>
    <dbReference type="NCBI Taxonomy" id="1076179"/>
    <lineage>
        <taxon>unclassified sequences</taxon>
        <taxon>metagenomes</taxon>
        <taxon>ecological metagenomes</taxon>
    </lineage>
</organism>
<comment type="subcellular location">
    <subcellularLocation>
        <location evidence="1">Membrane</location>
        <topology evidence="1">Multi-pass membrane protein</topology>
    </subcellularLocation>
</comment>
<dbReference type="Pfam" id="PF01758">
    <property type="entry name" value="SBF"/>
    <property type="match status" value="1"/>
</dbReference>
<dbReference type="PANTHER" id="PTHR10361">
    <property type="entry name" value="SODIUM-BILE ACID COTRANSPORTER"/>
    <property type="match status" value="1"/>
</dbReference>
<dbReference type="AlphaFoldDB" id="A0A645BP10"/>
<keyword evidence="2 5" id="KW-0812">Transmembrane</keyword>
<evidence type="ECO:0000256" key="5">
    <source>
        <dbReference type="SAM" id="Phobius"/>
    </source>
</evidence>